<gene>
    <name evidence="1" type="ORF">GLOINDRAFT_15080</name>
</gene>
<reference evidence="1" key="1">
    <citation type="submission" date="2013-07" db="EMBL/GenBank/DDBJ databases">
        <title>The genome of an arbuscular mycorrhizal fungus provides insights into the evolution of the oldest plant symbiosis.</title>
        <authorList>
            <consortium name="DOE Joint Genome Institute"/>
            <person name="Tisserant E."/>
            <person name="Malbreil M."/>
            <person name="Kuo A."/>
            <person name="Kohler A."/>
            <person name="Symeonidi A."/>
            <person name="Balestrini R."/>
            <person name="Charron P."/>
            <person name="Duensing N."/>
            <person name="Frei-dit-Frey N."/>
            <person name="Gianinazzi-Pearson V."/>
            <person name="Gilbert B."/>
            <person name="Handa Y."/>
            <person name="Hijri M."/>
            <person name="Kaul R."/>
            <person name="Kawaguchi M."/>
            <person name="Krajinski F."/>
            <person name="Lammers P."/>
            <person name="Lapierre D."/>
            <person name="Masclaux F.G."/>
            <person name="Murat C."/>
            <person name="Morin E."/>
            <person name="Ndikumana S."/>
            <person name="Pagni M."/>
            <person name="Petitpierre D."/>
            <person name="Requena N."/>
            <person name="Rosikiewicz P."/>
            <person name="Riley R."/>
            <person name="Saito K."/>
            <person name="San Clemente H."/>
            <person name="Shapiro H."/>
            <person name="van Tuinen D."/>
            <person name="Becard G."/>
            <person name="Bonfante P."/>
            <person name="Paszkowski U."/>
            <person name="Shachar-Hill Y."/>
            <person name="Young J.P."/>
            <person name="Sanders I.R."/>
            <person name="Henrissat B."/>
            <person name="Rensing S.A."/>
            <person name="Grigoriev I.V."/>
            <person name="Corradi N."/>
            <person name="Roux C."/>
            <person name="Martin F."/>
        </authorList>
    </citation>
    <scope>NUCLEOTIDE SEQUENCE</scope>
    <source>
        <strain evidence="1">DAOM 197198</strain>
    </source>
</reference>
<dbReference type="AlphaFoldDB" id="U9V797"/>
<proteinExistence type="predicted"/>
<dbReference type="HOGENOM" id="CLU_3143706_0_0_1"/>
<organism evidence="1">
    <name type="scientific">Rhizophagus irregularis (strain DAOM 181602 / DAOM 197198 / MUCL 43194)</name>
    <name type="common">Arbuscular mycorrhizal fungus</name>
    <name type="synonym">Glomus intraradices</name>
    <dbReference type="NCBI Taxonomy" id="747089"/>
    <lineage>
        <taxon>Eukaryota</taxon>
        <taxon>Fungi</taxon>
        <taxon>Fungi incertae sedis</taxon>
        <taxon>Mucoromycota</taxon>
        <taxon>Glomeromycotina</taxon>
        <taxon>Glomeromycetes</taxon>
        <taxon>Glomerales</taxon>
        <taxon>Glomeraceae</taxon>
        <taxon>Rhizophagus</taxon>
    </lineage>
</organism>
<evidence type="ECO:0000313" key="1">
    <source>
        <dbReference type="EMBL" id="ESA23791.1"/>
    </source>
</evidence>
<sequence>MTVAPIESFATHVRSLSSLISANINSQSQSVICKKYDKLQSFFQREVSE</sequence>
<name>U9V797_RHIID</name>
<accession>U9V797</accession>
<protein>
    <submittedName>
        <fullName evidence="1">Uncharacterized protein</fullName>
    </submittedName>
</protein>
<dbReference type="EMBL" id="KI274485">
    <property type="protein sequence ID" value="ESA23791.1"/>
    <property type="molecule type" value="Genomic_DNA"/>
</dbReference>